<name>A0A1D8JH58_9BACL</name>
<feature type="binding site" evidence="11">
    <location>
        <position position="29"/>
    </location>
    <ligand>
        <name>ATP</name>
        <dbReference type="ChEBI" id="CHEBI:30616"/>
    </ligand>
</feature>
<dbReference type="AlphaFoldDB" id="A0A1D8JH58"/>
<evidence type="ECO:0000256" key="3">
    <source>
        <dbReference type="ARBA" id="ARBA00022694"/>
    </source>
</evidence>
<feature type="binding site" evidence="11">
    <location>
        <position position="113"/>
    </location>
    <ligand>
        <name>ATP</name>
        <dbReference type="ChEBI" id="CHEBI:30616"/>
    </ligand>
</feature>
<evidence type="ECO:0000256" key="5">
    <source>
        <dbReference type="ARBA" id="ARBA00022723"/>
    </source>
</evidence>
<dbReference type="KEGG" id="surl:BI350_11225"/>
<dbReference type="Pfam" id="PF12627">
    <property type="entry name" value="PolyA_pol_RNAbd"/>
    <property type="match status" value="1"/>
</dbReference>
<feature type="binding site" evidence="11">
    <location>
        <position position="156"/>
    </location>
    <ligand>
        <name>ATP</name>
        <dbReference type="ChEBI" id="CHEBI:30616"/>
    </ligand>
</feature>
<comment type="subunit">
    <text evidence="11">Homodimer.</text>
</comment>
<dbReference type="CDD" id="cd05398">
    <property type="entry name" value="NT_ClassII-CCAase"/>
    <property type="match status" value="1"/>
</dbReference>
<feature type="binding site" evidence="11">
    <location>
        <position position="162"/>
    </location>
    <ligand>
        <name>CTP</name>
        <dbReference type="ChEBI" id="CHEBI:37563"/>
    </ligand>
</feature>
<feature type="binding site" evidence="11">
    <location>
        <position position="159"/>
    </location>
    <ligand>
        <name>CTP</name>
        <dbReference type="ChEBI" id="CHEBI:37563"/>
    </ligand>
</feature>
<evidence type="ECO:0000256" key="1">
    <source>
        <dbReference type="ARBA" id="ARBA00001946"/>
    </source>
</evidence>
<accession>A0A1D8JH58</accession>
<feature type="binding site" evidence="11">
    <location>
        <position position="42"/>
    </location>
    <ligand>
        <name>Mg(2+)</name>
        <dbReference type="ChEBI" id="CHEBI:18420"/>
    </ligand>
</feature>
<feature type="binding site" evidence="11">
    <location>
        <position position="32"/>
    </location>
    <ligand>
        <name>CTP</name>
        <dbReference type="ChEBI" id="CHEBI:37563"/>
    </ligand>
</feature>
<feature type="binding site" evidence="11">
    <location>
        <position position="156"/>
    </location>
    <ligand>
        <name>CTP</name>
        <dbReference type="ChEBI" id="CHEBI:37563"/>
    </ligand>
</feature>
<feature type="binding site" evidence="11">
    <location>
        <position position="32"/>
    </location>
    <ligand>
        <name>ATP</name>
        <dbReference type="ChEBI" id="CHEBI:30616"/>
    </ligand>
</feature>
<dbReference type="InterPro" id="IPR050264">
    <property type="entry name" value="Bact_CCA-adding_enz_type3_sf"/>
</dbReference>
<dbReference type="GO" id="GO:0160016">
    <property type="term" value="F:CCACCA tRNA nucleotidyltransferase activity"/>
    <property type="evidence" value="ECO:0007669"/>
    <property type="project" value="RHEA"/>
</dbReference>
<keyword evidence="9 11" id="KW-0460">Magnesium</keyword>
<dbReference type="GO" id="GO:0005524">
    <property type="term" value="F:ATP binding"/>
    <property type="evidence" value="ECO:0007669"/>
    <property type="project" value="UniProtKB-UniRule"/>
</dbReference>
<keyword evidence="8 11" id="KW-0067">ATP-binding</keyword>
<dbReference type="InterPro" id="IPR002646">
    <property type="entry name" value="PolA_pol_head_dom"/>
</dbReference>
<dbReference type="Proteomes" id="UP000185746">
    <property type="component" value="Chromosome"/>
</dbReference>
<feature type="binding site" evidence="11">
    <location>
        <position position="44"/>
    </location>
    <ligand>
        <name>Mg(2+)</name>
        <dbReference type="ChEBI" id="CHEBI:18420"/>
    </ligand>
</feature>
<comment type="similarity">
    <text evidence="11">Belongs to the tRNA nucleotidyltransferase/poly(A) polymerase family. Bacterial CCA-adding enzyme type 3 subfamily.</text>
</comment>
<gene>
    <name evidence="11" type="primary">cca</name>
    <name evidence="15" type="ORF">BI350_11225</name>
</gene>
<evidence type="ECO:0000256" key="9">
    <source>
        <dbReference type="ARBA" id="ARBA00022842"/>
    </source>
</evidence>
<feature type="binding site" evidence="11">
    <location>
        <position position="113"/>
    </location>
    <ligand>
        <name>CTP</name>
        <dbReference type="ChEBI" id="CHEBI:37563"/>
    </ligand>
</feature>
<comment type="miscellaneous">
    <text evidence="11">A single active site specifically recognizes both ATP and CTP and is responsible for their addition.</text>
</comment>
<dbReference type="NCBIfam" id="NF009814">
    <property type="entry name" value="PRK13299.1"/>
    <property type="match status" value="1"/>
</dbReference>
<feature type="binding site" evidence="11">
    <location>
        <position position="159"/>
    </location>
    <ligand>
        <name>ATP</name>
        <dbReference type="ChEBI" id="CHEBI:30616"/>
    </ligand>
</feature>
<evidence type="ECO:0000256" key="8">
    <source>
        <dbReference type="ARBA" id="ARBA00022840"/>
    </source>
</evidence>
<keyword evidence="5 11" id="KW-0479">Metal-binding</keyword>
<feature type="binding site" evidence="11">
    <location>
        <position position="162"/>
    </location>
    <ligand>
        <name>ATP</name>
        <dbReference type="ChEBI" id="CHEBI:30616"/>
    </ligand>
</feature>
<dbReference type="EC" id="2.7.7.72" evidence="11"/>
<keyword evidence="7 11" id="KW-0692">RNA repair</keyword>
<dbReference type="GO" id="GO:0000049">
    <property type="term" value="F:tRNA binding"/>
    <property type="evidence" value="ECO:0007669"/>
    <property type="project" value="UniProtKB-UniRule"/>
</dbReference>
<dbReference type="InterPro" id="IPR023068">
    <property type="entry name" value="CCA-adding_enz_firmicutes"/>
</dbReference>
<evidence type="ECO:0000259" key="13">
    <source>
        <dbReference type="Pfam" id="PF12627"/>
    </source>
</evidence>
<evidence type="ECO:0000256" key="10">
    <source>
        <dbReference type="ARBA" id="ARBA00022884"/>
    </source>
</evidence>
<comment type="function">
    <text evidence="11">Catalyzes the addition and repair of the essential 3'-terminal CCA sequence in tRNAs without using a nucleic acid template. Adds these three nucleotides in the order of C, C, and A to the tRNA nucleotide-73, using CTP and ATP as substrates and producing inorganic pyrophosphate. tRNA 3'-terminal CCA addition is required both for tRNA processing and repair. Also involved in tRNA surveillance by mediating tandem CCA addition to generate a CCACCA at the 3' terminus of unstable tRNAs. While stable tRNAs receive only 3'-terminal CCA, unstable tRNAs are marked with CCACCA and rapidly degraded.</text>
</comment>
<dbReference type="GO" id="GO:0000287">
    <property type="term" value="F:magnesium ion binding"/>
    <property type="evidence" value="ECO:0007669"/>
    <property type="project" value="UniProtKB-UniRule"/>
</dbReference>
<dbReference type="PANTHER" id="PTHR46173">
    <property type="entry name" value="CCA TRNA NUCLEOTIDYLTRANSFERASE 1, MITOCHONDRIAL"/>
    <property type="match status" value="1"/>
</dbReference>
<evidence type="ECO:0000256" key="6">
    <source>
        <dbReference type="ARBA" id="ARBA00022741"/>
    </source>
</evidence>
<feature type="binding site" evidence="11">
    <location>
        <position position="165"/>
    </location>
    <ligand>
        <name>CTP</name>
        <dbReference type="ChEBI" id="CHEBI:37563"/>
    </ligand>
</feature>
<feature type="domain" description="tRNA nucleotidyltransferase/poly(A) polymerase RNA and SrmB- binding" evidence="13">
    <location>
        <begin position="171"/>
        <end position="227"/>
    </location>
</feature>
<dbReference type="Gene3D" id="3.30.460.10">
    <property type="entry name" value="Beta Polymerase, domain 2"/>
    <property type="match status" value="1"/>
</dbReference>
<protein>
    <recommendedName>
        <fullName evidence="11">CCA-adding enzyme</fullName>
        <ecNumber evidence="11">2.7.7.72</ecNumber>
    </recommendedName>
    <alternativeName>
        <fullName evidence="11">CCA tRNA nucleotidyltransferase</fullName>
    </alternativeName>
    <alternativeName>
        <fullName evidence="11">tRNA CCA-pyrophosphorylase</fullName>
    </alternativeName>
    <alternativeName>
        <fullName evidence="11">tRNA adenylyl-/cytidylyl- transferase</fullName>
    </alternativeName>
    <alternativeName>
        <fullName evidence="11">tRNA nucleotidyltransferase</fullName>
    </alternativeName>
    <alternativeName>
        <fullName evidence="11">tRNA-NT</fullName>
    </alternativeName>
</protein>
<feature type="binding site" evidence="11">
    <location>
        <position position="165"/>
    </location>
    <ligand>
        <name>ATP</name>
        <dbReference type="ChEBI" id="CHEBI:30616"/>
    </ligand>
</feature>
<feature type="domain" description="CCA-adding enzyme C-terminal" evidence="14">
    <location>
        <begin position="242"/>
        <end position="387"/>
    </location>
</feature>
<dbReference type="RefSeq" id="WP_082295058.1">
    <property type="nucleotide sequence ID" value="NZ_CP017560.1"/>
</dbReference>
<dbReference type="PANTHER" id="PTHR46173:SF1">
    <property type="entry name" value="CCA TRNA NUCLEOTIDYLTRANSFERASE 1, MITOCHONDRIAL"/>
    <property type="match status" value="1"/>
</dbReference>
<evidence type="ECO:0000259" key="14">
    <source>
        <dbReference type="Pfam" id="PF13735"/>
    </source>
</evidence>
<dbReference type="Gene3D" id="1.10.3090.10">
    <property type="entry name" value="cca-adding enzyme, domain 2"/>
    <property type="match status" value="1"/>
</dbReference>
<dbReference type="SUPFAM" id="SSF81891">
    <property type="entry name" value="Poly A polymerase C-terminal region-like"/>
    <property type="match status" value="1"/>
</dbReference>
<comment type="catalytic activity">
    <reaction evidence="11">
        <text>a tRNA precursor + 2 CTP + ATP = a tRNA with a 3' CCA end + 3 diphosphate</text>
        <dbReference type="Rhea" id="RHEA:14433"/>
        <dbReference type="Rhea" id="RHEA-COMP:10465"/>
        <dbReference type="Rhea" id="RHEA-COMP:10468"/>
        <dbReference type="ChEBI" id="CHEBI:30616"/>
        <dbReference type="ChEBI" id="CHEBI:33019"/>
        <dbReference type="ChEBI" id="CHEBI:37563"/>
        <dbReference type="ChEBI" id="CHEBI:74896"/>
        <dbReference type="ChEBI" id="CHEBI:83071"/>
        <dbReference type="EC" id="2.7.7.72"/>
    </reaction>
</comment>
<keyword evidence="4 11" id="KW-0548">Nucleotidyltransferase</keyword>
<evidence type="ECO:0000256" key="4">
    <source>
        <dbReference type="ARBA" id="ARBA00022695"/>
    </source>
</evidence>
<dbReference type="Pfam" id="PF01743">
    <property type="entry name" value="PolyA_pol"/>
    <property type="match status" value="1"/>
</dbReference>
<keyword evidence="3 11" id="KW-0819">tRNA processing</keyword>
<keyword evidence="6 11" id="KW-0547">Nucleotide-binding</keyword>
<evidence type="ECO:0000256" key="2">
    <source>
        <dbReference type="ARBA" id="ARBA00022679"/>
    </source>
</evidence>
<dbReference type="EMBL" id="CP017560">
    <property type="protein sequence ID" value="AOV08049.1"/>
    <property type="molecule type" value="Genomic_DNA"/>
</dbReference>
<dbReference type="Gene3D" id="1.10.246.80">
    <property type="match status" value="1"/>
</dbReference>
<feature type="binding site" evidence="11">
    <location>
        <position position="29"/>
    </location>
    <ligand>
        <name>CTP</name>
        <dbReference type="ChEBI" id="CHEBI:37563"/>
    </ligand>
</feature>
<evidence type="ECO:0000256" key="7">
    <source>
        <dbReference type="ARBA" id="ARBA00022800"/>
    </source>
</evidence>
<organism evidence="15 16">
    <name type="scientific">Sporosarcina ureilytica</name>
    <dbReference type="NCBI Taxonomy" id="298596"/>
    <lineage>
        <taxon>Bacteria</taxon>
        <taxon>Bacillati</taxon>
        <taxon>Bacillota</taxon>
        <taxon>Bacilli</taxon>
        <taxon>Bacillales</taxon>
        <taxon>Caryophanaceae</taxon>
        <taxon>Sporosarcina</taxon>
    </lineage>
</organism>
<dbReference type="InterPro" id="IPR032810">
    <property type="entry name" value="CCA-adding_enz_C"/>
</dbReference>
<keyword evidence="2 11" id="KW-0808">Transferase</keyword>
<keyword evidence="16" id="KW-1185">Reference proteome</keyword>
<feature type="domain" description="Poly A polymerase head" evidence="12">
    <location>
        <begin position="26"/>
        <end position="144"/>
    </location>
</feature>
<sequence>MIQPFGTPASYLVLEKLEQHGHEAVFVGGAVRDYLLGKRATDIDIATSAEPNEVKAIFSNTIDVGIAHGTVLVLLNHEPIEVTTFRTEGTYSDARRPDEVQFVKTLHEDLLRRDFTFNALAMTKDGQLIDLFNGQEDLKHKIIRAVGVPEERFHEDALRMMRALRFASVLDFTLDPATFEAIRNQAERLGNVSVERIKIEMDRLFLGTNPLAAFKLFTETKLSQALPLFPKETRGLEHALPFASANEGWAYLLVAGEYSASTLGGAYKLSNDEKRFIAAVETAYTIRKEHPFAMDEIYLFDVPVLEAAEKFYRSISMDEGFAPFPQFEKEKNKLAIQSPRDLSVNGRDLMNWADVKGGRWTGEWMKKIEAAVLHGRCVNDPNKIREWFMNDFNSKE</sequence>
<dbReference type="GO" id="GO:0004810">
    <property type="term" value="F:CCA tRNA nucleotidyltransferase activity"/>
    <property type="evidence" value="ECO:0007669"/>
    <property type="project" value="UniProtKB-UniRule"/>
</dbReference>
<dbReference type="GO" id="GO:0001680">
    <property type="term" value="P:tRNA 3'-terminal CCA addition"/>
    <property type="evidence" value="ECO:0007669"/>
    <property type="project" value="UniProtKB-UniRule"/>
</dbReference>
<dbReference type="InterPro" id="IPR043519">
    <property type="entry name" value="NT_sf"/>
</dbReference>
<evidence type="ECO:0000313" key="15">
    <source>
        <dbReference type="EMBL" id="AOV08049.1"/>
    </source>
</evidence>
<evidence type="ECO:0000313" key="16">
    <source>
        <dbReference type="Proteomes" id="UP000185746"/>
    </source>
</evidence>
<dbReference type="InterPro" id="IPR032828">
    <property type="entry name" value="PolyA_RNA-bd"/>
</dbReference>
<evidence type="ECO:0000259" key="12">
    <source>
        <dbReference type="Pfam" id="PF01743"/>
    </source>
</evidence>
<dbReference type="GO" id="GO:0042245">
    <property type="term" value="P:RNA repair"/>
    <property type="evidence" value="ECO:0007669"/>
    <property type="project" value="UniProtKB-KW"/>
</dbReference>
<comment type="catalytic activity">
    <reaction evidence="11">
        <text>a tRNA with a 3' CCA end + 2 CTP + ATP = a tRNA with a 3' CCACCA end + 3 diphosphate</text>
        <dbReference type="Rhea" id="RHEA:76235"/>
        <dbReference type="Rhea" id="RHEA-COMP:10468"/>
        <dbReference type="Rhea" id="RHEA-COMP:18655"/>
        <dbReference type="ChEBI" id="CHEBI:30616"/>
        <dbReference type="ChEBI" id="CHEBI:33019"/>
        <dbReference type="ChEBI" id="CHEBI:37563"/>
        <dbReference type="ChEBI" id="CHEBI:83071"/>
        <dbReference type="ChEBI" id="CHEBI:195187"/>
    </reaction>
</comment>
<comment type="cofactor">
    <cofactor evidence="1 11">
        <name>Mg(2+)</name>
        <dbReference type="ChEBI" id="CHEBI:18420"/>
    </cofactor>
</comment>
<dbReference type="HAMAP" id="MF_01263">
    <property type="entry name" value="CCA_bact_type3"/>
    <property type="match status" value="1"/>
</dbReference>
<dbReference type="SUPFAM" id="SSF81301">
    <property type="entry name" value="Nucleotidyltransferase"/>
    <property type="match status" value="1"/>
</dbReference>
<keyword evidence="10 11" id="KW-0694">RNA-binding</keyword>
<evidence type="ECO:0000256" key="11">
    <source>
        <dbReference type="HAMAP-Rule" id="MF_01263"/>
    </source>
</evidence>
<proteinExistence type="inferred from homology"/>
<dbReference type="Pfam" id="PF13735">
    <property type="entry name" value="tRNA_NucTran2_2"/>
    <property type="match status" value="1"/>
</dbReference>
<reference evidence="15 16" key="1">
    <citation type="submission" date="2016-09" db="EMBL/GenBank/DDBJ databases">
        <title>Complete genome sequence of the Lysinibacillus sphaericus LMG 22257, a specie of Bacillus with ureolytic activity that can effectively biodeposit calcium carbonate.</title>
        <authorList>
            <person name="Yan W."/>
        </authorList>
    </citation>
    <scope>NUCLEOTIDE SEQUENCE [LARGE SCALE GENOMIC DNA]</scope>
    <source>
        <strain evidence="15 16">LMG 22257</strain>
    </source>
</reference>